<evidence type="ECO:0000259" key="5">
    <source>
        <dbReference type="Pfam" id="PF01494"/>
    </source>
</evidence>
<dbReference type="GO" id="GO:0016491">
    <property type="term" value="F:oxidoreductase activity"/>
    <property type="evidence" value="ECO:0007669"/>
    <property type="project" value="UniProtKB-KW"/>
</dbReference>
<dbReference type="GO" id="GO:0071949">
    <property type="term" value="F:FAD binding"/>
    <property type="evidence" value="ECO:0007669"/>
    <property type="project" value="InterPro"/>
</dbReference>
<dbReference type="SUPFAM" id="SSF51905">
    <property type="entry name" value="FAD/NAD(P)-binding domain"/>
    <property type="match status" value="1"/>
</dbReference>
<dbReference type="InterPro" id="IPR051104">
    <property type="entry name" value="FAD_monoxygenase"/>
</dbReference>
<dbReference type="InterPro" id="IPR036188">
    <property type="entry name" value="FAD/NAD-bd_sf"/>
</dbReference>
<reference evidence="6" key="2">
    <citation type="submission" date="2023-05" db="EMBL/GenBank/DDBJ databases">
        <authorList>
            <consortium name="Lawrence Berkeley National Laboratory"/>
            <person name="Steindorff A."/>
            <person name="Hensen N."/>
            <person name="Bonometti L."/>
            <person name="Westerberg I."/>
            <person name="Brannstrom I.O."/>
            <person name="Guillou S."/>
            <person name="Cros-Aarteil S."/>
            <person name="Calhoun S."/>
            <person name="Haridas S."/>
            <person name="Kuo A."/>
            <person name="Mondo S."/>
            <person name="Pangilinan J."/>
            <person name="Riley R."/>
            <person name="Labutti K."/>
            <person name="Andreopoulos B."/>
            <person name="Lipzen A."/>
            <person name="Chen C."/>
            <person name="Yanf M."/>
            <person name="Daum C."/>
            <person name="Ng V."/>
            <person name="Clum A."/>
            <person name="Ohm R."/>
            <person name="Martin F."/>
            <person name="Silar P."/>
            <person name="Natvig D."/>
            <person name="Lalanne C."/>
            <person name="Gautier V."/>
            <person name="Ament-Velasquez S.L."/>
            <person name="Kruys A."/>
            <person name="Hutchinson M.I."/>
            <person name="Powell A.J."/>
            <person name="Barry K."/>
            <person name="Miller A.N."/>
            <person name="Grigoriev I.V."/>
            <person name="Debuchy R."/>
            <person name="Gladieux P."/>
            <person name="Thoren M.H."/>
            <person name="Johannesson H."/>
        </authorList>
    </citation>
    <scope>NUCLEOTIDE SEQUENCE</scope>
    <source>
        <strain evidence="6">CBS 990.96</strain>
    </source>
</reference>
<dbReference type="Pfam" id="PF01494">
    <property type="entry name" value="FAD_binding_3"/>
    <property type="match status" value="1"/>
</dbReference>
<dbReference type="InterPro" id="IPR002938">
    <property type="entry name" value="FAD-bd"/>
</dbReference>
<evidence type="ECO:0000256" key="4">
    <source>
        <dbReference type="ARBA" id="ARBA00023002"/>
    </source>
</evidence>
<evidence type="ECO:0000313" key="7">
    <source>
        <dbReference type="Proteomes" id="UP001301958"/>
    </source>
</evidence>
<feature type="domain" description="FAD-binding" evidence="5">
    <location>
        <begin position="8"/>
        <end position="350"/>
    </location>
</feature>
<keyword evidence="4" id="KW-0560">Oxidoreductase</keyword>
<comment type="caution">
    <text evidence="6">The sequence shown here is derived from an EMBL/GenBank/DDBJ whole genome shotgun (WGS) entry which is preliminary data.</text>
</comment>
<dbReference type="EMBL" id="MU865396">
    <property type="protein sequence ID" value="KAK4224334.1"/>
    <property type="molecule type" value="Genomic_DNA"/>
</dbReference>
<evidence type="ECO:0000256" key="2">
    <source>
        <dbReference type="ARBA" id="ARBA00022630"/>
    </source>
</evidence>
<sequence>MSLSTPFKIAIIGGGISGLSTALFIHHFCSHQNIQIDIYEKADSYRDVGAGLTIGVNAAKLLHLIGLGDALNAISGSRDGIWFTIRRLDTNKEVTTIHSNDSDQIRQASVSRSGLLNILLKSITERKAATLHNNKQFLSTKDLGHETKIIFSDSTSTTANLLLASDGIHSLVRNRFVSDSPIYTGKILYRGTIPINSDLKQIWTLPTYSAMWIDHNKHLIMYSINSNKTLNFVGCVTSPQNPDITEKESWSTTCSKSEFLSHFQTPSNPLLSQILSLTPSNPSKWIINDRNPIPQWIFYHGKIVLLGDAAHPMVPHQSAGAGQAIEDGYILAKALSDYLSDSDSGLEKYMSLYQKVRLPRTTTLQTQSRDAGNLFHLNASSMKGKSFDDRLKILSETIKKRLESIWTEDLDVLYDKEKASNIRKKI</sequence>
<keyword evidence="7" id="KW-1185">Reference proteome</keyword>
<dbReference type="SUPFAM" id="SSF54373">
    <property type="entry name" value="FAD-linked reductases, C-terminal domain"/>
    <property type="match status" value="1"/>
</dbReference>
<keyword evidence="3" id="KW-0274">FAD</keyword>
<dbReference type="PRINTS" id="PR00420">
    <property type="entry name" value="RNGMNOXGNASE"/>
</dbReference>
<organism evidence="6 7">
    <name type="scientific">Podospora fimiseda</name>
    <dbReference type="NCBI Taxonomy" id="252190"/>
    <lineage>
        <taxon>Eukaryota</taxon>
        <taxon>Fungi</taxon>
        <taxon>Dikarya</taxon>
        <taxon>Ascomycota</taxon>
        <taxon>Pezizomycotina</taxon>
        <taxon>Sordariomycetes</taxon>
        <taxon>Sordariomycetidae</taxon>
        <taxon>Sordariales</taxon>
        <taxon>Podosporaceae</taxon>
        <taxon>Podospora</taxon>
    </lineage>
</organism>
<evidence type="ECO:0000256" key="1">
    <source>
        <dbReference type="ARBA" id="ARBA00007992"/>
    </source>
</evidence>
<comment type="similarity">
    <text evidence="1">Belongs to the paxM FAD-dependent monooxygenase family.</text>
</comment>
<protein>
    <submittedName>
        <fullName evidence="6">Salicylate hydroxylase</fullName>
    </submittedName>
</protein>
<dbReference type="AlphaFoldDB" id="A0AAN7BJ30"/>
<name>A0AAN7BJ30_9PEZI</name>
<dbReference type="PANTHER" id="PTHR46720">
    <property type="entry name" value="HYDROXYLASE, PUTATIVE (AFU_ORTHOLOGUE AFUA_3G01460)-RELATED"/>
    <property type="match status" value="1"/>
</dbReference>
<dbReference type="Proteomes" id="UP001301958">
    <property type="component" value="Unassembled WGS sequence"/>
</dbReference>
<proteinExistence type="inferred from homology"/>
<evidence type="ECO:0000256" key="3">
    <source>
        <dbReference type="ARBA" id="ARBA00022827"/>
    </source>
</evidence>
<gene>
    <name evidence="6" type="ORF">QBC38DRAFT_502355</name>
</gene>
<reference evidence="6" key="1">
    <citation type="journal article" date="2023" name="Mol. Phylogenet. Evol.">
        <title>Genome-scale phylogeny and comparative genomics of the fungal order Sordariales.</title>
        <authorList>
            <person name="Hensen N."/>
            <person name="Bonometti L."/>
            <person name="Westerberg I."/>
            <person name="Brannstrom I.O."/>
            <person name="Guillou S."/>
            <person name="Cros-Aarteil S."/>
            <person name="Calhoun S."/>
            <person name="Haridas S."/>
            <person name="Kuo A."/>
            <person name="Mondo S."/>
            <person name="Pangilinan J."/>
            <person name="Riley R."/>
            <person name="LaButti K."/>
            <person name="Andreopoulos B."/>
            <person name="Lipzen A."/>
            <person name="Chen C."/>
            <person name="Yan M."/>
            <person name="Daum C."/>
            <person name="Ng V."/>
            <person name="Clum A."/>
            <person name="Steindorff A."/>
            <person name="Ohm R.A."/>
            <person name="Martin F."/>
            <person name="Silar P."/>
            <person name="Natvig D.O."/>
            <person name="Lalanne C."/>
            <person name="Gautier V."/>
            <person name="Ament-Velasquez S.L."/>
            <person name="Kruys A."/>
            <person name="Hutchinson M.I."/>
            <person name="Powell A.J."/>
            <person name="Barry K."/>
            <person name="Miller A.N."/>
            <person name="Grigoriev I.V."/>
            <person name="Debuchy R."/>
            <person name="Gladieux P."/>
            <person name="Hiltunen Thoren M."/>
            <person name="Johannesson H."/>
        </authorList>
    </citation>
    <scope>NUCLEOTIDE SEQUENCE</scope>
    <source>
        <strain evidence="6">CBS 990.96</strain>
    </source>
</reference>
<accession>A0AAN7BJ30</accession>
<evidence type="ECO:0000313" key="6">
    <source>
        <dbReference type="EMBL" id="KAK4224334.1"/>
    </source>
</evidence>
<dbReference type="GO" id="GO:0044550">
    <property type="term" value="P:secondary metabolite biosynthetic process"/>
    <property type="evidence" value="ECO:0007669"/>
    <property type="project" value="TreeGrafter"/>
</dbReference>
<dbReference type="PANTHER" id="PTHR46720:SF3">
    <property type="entry name" value="FAD-BINDING DOMAIN-CONTAINING PROTEIN-RELATED"/>
    <property type="match status" value="1"/>
</dbReference>
<keyword evidence="2" id="KW-0285">Flavoprotein</keyword>
<dbReference type="Gene3D" id="3.50.50.60">
    <property type="entry name" value="FAD/NAD(P)-binding domain"/>
    <property type="match status" value="1"/>
</dbReference>